<evidence type="ECO:0000256" key="6">
    <source>
        <dbReference type="SAM" id="MobiDB-lite"/>
    </source>
</evidence>
<feature type="compositionally biased region" description="Basic residues" evidence="6">
    <location>
        <begin position="245"/>
        <end position="257"/>
    </location>
</feature>
<protein>
    <submittedName>
        <fullName evidence="8">MFS transporter</fullName>
    </submittedName>
</protein>
<accession>A0ABS8FV12</accession>
<dbReference type="Gene3D" id="1.20.1250.20">
    <property type="entry name" value="MFS general substrate transporter like domains"/>
    <property type="match status" value="1"/>
</dbReference>
<dbReference type="SUPFAM" id="SSF103473">
    <property type="entry name" value="MFS general substrate transporter"/>
    <property type="match status" value="1"/>
</dbReference>
<comment type="caution">
    <text evidence="8">The sequence shown here is derived from an EMBL/GenBank/DDBJ whole genome shotgun (WGS) entry which is preliminary data.</text>
</comment>
<feature type="compositionally biased region" description="Low complexity" evidence="6">
    <location>
        <begin position="1"/>
        <end position="12"/>
    </location>
</feature>
<dbReference type="EMBL" id="JAJEQX010000002">
    <property type="protein sequence ID" value="MCC2253198.1"/>
    <property type="molecule type" value="Genomic_DNA"/>
</dbReference>
<keyword evidence="4 7" id="KW-1133">Transmembrane helix</keyword>
<keyword evidence="5 7" id="KW-0472">Membrane</keyword>
<dbReference type="Pfam" id="PF07690">
    <property type="entry name" value="MFS_1"/>
    <property type="match status" value="1"/>
</dbReference>
<feature type="region of interest" description="Disordered" evidence="6">
    <location>
        <begin position="243"/>
        <end position="267"/>
    </location>
</feature>
<dbReference type="InterPro" id="IPR036259">
    <property type="entry name" value="MFS_trans_sf"/>
</dbReference>
<comment type="subcellular location">
    <subcellularLocation>
        <location evidence="1">Cell membrane</location>
        <topology evidence="1">Multi-pass membrane protein</topology>
    </subcellularLocation>
</comment>
<feature type="transmembrane region" description="Helical" evidence="7">
    <location>
        <begin position="87"/>
        <end position="108"/>
    </location>
</feature>
<feature type="compositionally biased region" description="Basic and acidic residues" evidence="6">
    <location>
        <begin position="258"/>
        <end position="267"/>
    </location>
</feature>
<gene>
    <name evidence="8" type="ORF">LKD70_01865</name>
</gene>
<name>A0ABS8FV12_9FIRM</name>
<evidence type="ECO:0000313" key="9">
    <source>
        <dbReference type="Proteomes" id="UP001198151"/>
    </source>
</evidence>
<sequence length="456" mass="48373">MTLNTETTNTEKANTEKANTEKVNTGTINKGEENRKTADKEKTGVRINGRWRQRAALFFISQSITLFGTQIVQMAVVWHITLSTSSGAWAAAFSVCSYLPQFLISFPGGEWADRYRRKRLIIGADMMTAAVTVVVFCLLPGISSEQTTLWVLLVMCVLRSAGAGIQSPAVNAAIPGLVPREHLMRYNGINAAMQSAVQFAAPAAAGAVLSAGSLRTTLLIDVFTAAAGVGILALVSVPGPEKAHRNQNRARRNRKNRSGTECREERSPGIPFACVRGETGGLLILYGAVTFLCVPAGYLSGLFVSRTYGNSYLYLTAAEVCGFGGMTAGGMLMAAAAGQWAKKQKKPVLSAGLVLFGAASAGMGAVGNFGLYLVLMTVYGIALTVVQTTITTLLQENSDAASHGRIFGRMSAAYAFCYPAGMAVFGPLADEVPLPWIMAGAGGLLICTAVLEMRWK</sequence>
<dbReference type="RefSeq" id="WP_227706355.1">
    <property type="nucleotide sequence ID" value="NZ_JAJEQX010000002.1"/>
</dbReference>
<feature type="transmembrane region" description="Helical" evidence="7">
    <location>
        <begin position="56"/>
        <end position="81"/>
    </location>
</feature>
<dbReference type="Proteomes" id="UP001198151">
    <property type="component" value="Unassembled WGS sequence"/>
</dbReference>
<reference evidence="8 9" key="1">
    <citation type="submission" date="2021-10" db="EMBL/GenBank/DDBJ databases">
        <title>Anaerobic single-cell dispensing facilitates the cultivation of human gut bacteria.</title>
        <authorList>
            <person name="Afrizal A."/>
        </authorList>
    </citation>
    <scope>NUCLEOTIDE SEQUENCE [LARGE SCALE GENOMIC DNA]</scope>
    <source>
        <strain evidence="8 9">CLA-AA-H200</strain>
    </source>
</reference>
<feature type="transmembrane region" description="Helical" evidence="7">
    <location>
        <begin position="312"/>
        <end position="336"/>
    </location>
</feature>
<dbReference type="PANTHER" id="PTHR23513">
    <property type="entry name" value="INTEGRAL MEMBRANE EFFLUX PROTEIN-RELATED"/>
    <property type="match status" value="1"/>
</dbReference>
<keyword evidence="2" id="KW-1003">Cell membrane</keyword>
<organism evidence="8 9">
    <name type="scientific">Ruminococcus turbiniformis</name>
    <dbReference type="NCBI Taxonomy" id="2881258"/>
    <lineage>
        <taxon>Bacteria</taxon>
        <taxon>Bacillati</taxon>
        <taxon>Bacillota</taxon>
        <taxon>Clostridia</taxon>
        <taxon>Eubacteriales</taxon>
        <taxon>Oscillospiraceae</taxon>
        <taxon>Ruminococcus</taxon>
    </lineage>
</organism>
<feature type="transmembrane region" description="Helical" evidence="7">
    <location>
        <begin position="372"/>
        <end position="394"/>
    </location>
</feature>
<evidence type="ECO:0000256" key="4">
    <source>
        <dbReference type="ARBA" id="ARBA00022989"/>
    </source>
</evidence>
<feature type="transmembrane region" description="Helical" evidence="7">
    <location>
        <begin position="348"/>
        <end position="366"/>
    </location>
</feature>
<evidence type="ECO:0000256" key="3">
    <source>
        <dbReference type="ARBA" id="ARBA00022692"/>
    </source>
</evidence>
<evidence type="ECO:0000256" key="5">
    <source>
        <dbReference type="ARBA" id="ARBA00023136"/>
    </source>
</evidence>
<dbReference type="PANTHER" id="PTHR23513:SF11">
    <property type="entry name" value="STAPHYLOFERRIN A TRANSPORTER"/>
    <property type="match status" value="1"/>
</dbReference>
<evidence type="ECO:0000256" key="7">
    <source>
        <dbReference type="SAM" id="Phobius"/>
    </source>
</evidence>
<feature type="region of interest" description="Disordered" evidence="6">
    <location>
        <begin position="1"/>
        <end position="41"/>
    </location>
</feature>
<keyword evidence="9" id="KW-1185">Reference proteome</keyword>
<feature type="transmembrane region" description="Helical" evidence="7">
    <location>
        <begin position="120"/>
        <end position="142"/>
    </location>
</feature>
<feature type="compositionally biased region" description="Basic and acidic residues" evidence="6">
    <location>
        <begin position="30"/>
        <end position="41"/>
    </location>
</feature>
<proteinExistence type="predicted"/>
<feature type="transmembrane region" description="Helical" evidence="7">
    <location>
        <begin position="406"/>
        <end position="428"/>
    </location>
</feature>
<dbReference type="InterPro" id="IPR011701">
    <property type="entry name" value="MFS"/>
</dbReference>
<evidence type="ECO:0000256" key="1">
    <source>
        <dbReference type="ARBA" id="ARBA00004651"/>
    </source>
</evidence>
<dbReference type="CDD" id="cd06173">
    <property type="entry name" value="MFS_MefA_like"/>
    <property type="match status" value="1"/>
</dbReference>
<evidence type="ECO:0000256" key="2">
    <source>
        <dbReference type="ARBA" id="ARBA00022475"/>
    </source>
</evidence>
<keyword evidence="3 7" id="KW-0812">Transmembrane</keyword>
<feature type="transmembrane region" description="Helical" evidence="7">
    <location>
        <begin position="434"/>
        <end position="451"/>
    </location>
</feature>
<evidence type="ECO:0000313" key="8">
    <source>
        <dbReference type="EMBL" id="MCC2253198.1"/>
    </source>
</evidence>
<feature type="transmembrane region" description="Helical" evidence="7">
    <location>
        <begin position="282"/>
        <end position="300"/>
    </location>
</feature>
<feature type="transmembrane region" description="Helical" evidence="7">
    <location>
        <begin position="218"/>
        <end position="237"/>
    </location>
</feature>